<sequence>MKNAAFEVCITSTNTFQYGAECGELYSVIETFTAWLGDIDTVNLFPERAPGLDTNDFKFEAQIALTLADG</sequence>
<reference evidence="1" key="2">
    <citation type="submission" date="2023-01" db="EMBL/GenBank/DDBJ databases">
        <authorList>
            <person name="Petersen C."/>
        </authorList>
    </citation>
    <scope>NUCLEOTIDE SEQUENCE</scope>
    <source>
        <strain evidence="1">IBT 15450</strain>
    </source>
</reference>
<reference evidence="1" key="1">
    <citation type="journal article" date="2023" name="IMA Fungus">
        <title>Comparative genomic study of the Penicillium genus elucidates a diverse pangenome and 15 lateral gene transfer events.</title>
        <authorList>
            <person name="Petersen C."/>
            <person name="Sorensen T."/>
            <person name="Nielsen M.R."/>
            <person name="Sondergaard T.E."/>
            <person name="Sorensen J.L."/>
            <person name="Fitzpatrick D.A."/>
            <person name="Frisvad J.C."/>
            <person name="Nielsen K.L."/>
        </authorList>
    </citation>
    <scope>NUCLEOTIDE SEQUENCE</scope>
    <source>
        <strain evidence="1">IBT 15450</strain>
    </source>
</reference>
<accession>A0AAD6NB58</accession>
<dbReference type="AlphaFoldDB" id="A0AAD6NB58"/>
<dbReference type="Proteomes" id="UP001219568">
    <property type="component" value="Unassembled WGS sequence"/>
</dbReference>
<evidence type="ECO:0000313" key="2">
    <source>
        <dbReference type="Proteomes" id="UP001219568"/>
    </source>
</evidence>
<evidence type="ECO:0000313" key="1">
    <source>
        <dbReference type="EMBL" id="KAJ6047765.1"/>
    </source>
</evidence>
<gene>
    <name evidence="1" type="ORF">N7460_003912</name>
</gene>
<name>A0AAD6NB58_PENCN</name>
<keyword evidence="2" id="KW-1185">Reference proteome</keyword>
<proteinExistence type="predicted"/>
<organism evidence="1 2">
    <name type="scientific">Penicillium canescens</name>
    <dbReference type="NCBI Taxonomy" id="5083"/>
    <lineage>
        <taxon>Eukaryota</taxon>
        <taxon>Fungi</taxon>
        <taxon>Dikarya</taxon>
        <taxon>Ascomycota</taxon>
        <taxon>Pezizomycotina</taxon>
        <taxon>Eurotiomycetes</taxon>
        <taxon>Eurotiomycetidae</taxon>
        <taxon>Eurotiales</taxon>
        <taxon>Aspergillaceae</taxon>
        <taxon>Penicillium</taxon>
    </lineage>
</organism>
<dbReference type="EMBL" id="JAQJZL010000003">
    <property type="protein sequence ID" value="KAJ6047765.1"/>
    <property type="molecule type" value="Genomic_DNA"/>
</dbReference>
<comment type="caution">
    <text evidence="1">The sequence shown here is derived from an EMBL/GenBank/DDBJ whole genome shotgun (WGS) entry which is preliminary data.</text>
</comment>
<protein>
    <submittedName>
        <fullName evidence="1">Uncharacterized protein</fullName>
    </submittedName>
</protein>